<keyword evidence="1" id="KW-0472">Membrane</keyword>
<protein>
    <submittedName>
        <fullName evidence="2">Uncharacterized protein</fullName>
    </submittedName>
</protein>
<feature type="transmembrane region" description="Helical" evidence="1">
    <location>
        <begin position="109"/>
        <end position="133"/>
    </location>
</feature>
<feature type="transmembrane region" description="Helical" evidence="1">
    <location>
        <begin position="12"/>
        <end position="32"/>
    </location>
</feature>
<sequence length="138" mass="15600">MTSSELLNAKIIVVIGAIAFAFGIASIMASVLNRKRFKEICVLYKEKYGSLPDAVLLFENVNTLYVNIAYSTKVQFIYIPLLWNRSSILTKNDDKDFIRGLPKRLIGPFYVEIYLAVVSLIFFIIGGILMVAIERGWV</sequence>
<dbReference type="Proteomes" id="UP000076008">
    <property type="component" value="Unassembled WGS sequence"/>
</dbReference>
<accession>A0A144FYN9</accession>
<evidence type="ECO:0000313" key="2">
    <source>
        <dbReference type="EMBL" id="CZU88238.1"/>
    </source>
</evidence>
<gene>
    <name evidence="2" type="ORF">SAMEA2273318_01292</name>
</gene>
<keyword evidence="1" id="KW-1133">Transmembrane helix</keyword>
<dbReference type="EMBL" id="FJXR01000006">
    <property type="protein sequence ID" value="CZU88238.1"/>
    <property type="molecule type" value="Genomic_DNA"/>
</dbReference>
<keyword evidence="1" id="KW-0812">Transmembrane</keyword>
<dbReference type="AlphaFoldDB" id="A0A144FYN9"/>
<organism evidence="2 3">
    <name type="scientific">Enterobacter cloacae</name>
    <dbReference type="NCBI Taxonomy" id="550"/>
    <lineage>
        <taxon>Bacteria</taxon>
        <taxon>Pseudomonadati</taxon>
        <taxon>Pseudomonadota</taxon>
        <taxon>Gammaproteobacteria</taxon>
        <taxon>Enterobacterales</taxon>
        <taxon>Enterobacteriaceae</taxon>
        <taxon>Enterobacter</taxon>
        <taxon>Enterobacter cloacae complex</taxon>
    </lineage>
</organism>
<evidence type="ECO:0000313" key="3">
    <source>
        <dbReference type="Proteomes" id="UP000076008"/>
    </source>
</evidence>
<reference evidence="2 3" key="1">
    <citation type="submission" date="2016-03" db="EMBL/GenBank/DDBJ databases">
        <authorList>
            <consortium name="Pathogen Informatics"/>
        </authorList>
    </citation>
    <scope>NUCLEOTIDE SEQUENCE [LARGE SCALE GENOMIC DNA]</scope>
    <source>
        <strain evidence="3">e1252</strain>
    </source>
</reference>
<evidence type="ECO:0000256" key="1">
    <source>
        <dbReference type="SAM" id="Phobius"/>
    </source>
</evidence>
<proteinExistence type="predicted"/>
<dbReference type="RefSeq" id="WP_063143545.1">
    <property type="nucleotide sequence ID" value="NZ_FJXR01000006.1"/>
</dbReference>
<name>A0A144FYN9_ENTCL</name>